<dbReference type="GO" id="GO:0044550">
    <property type="term" value="P:secondary metabolite biosynthetic process"/>
    <property type="evidence" value="ECO:0007669"/>
    <property type="project" value="TreeGrafter"/>
</dbReference>
<dbReference type="InterPro" id="IPR045851">
    <property type="entry name" value="AMP-bd_C_sf"/>
</dbReference>
<dbReference type="NCBIfam" id="TIGR01733">
    <property type="entry name" value="AA-adenyl-dom"/>
    <property type="match status" value="1"/>
</dbReference>
<reference evidence="3 4" key="1">
    <citation type="submission" date="2019-08" db="EMBL/GenBank/DDBJ databases">
        <title>Actinomadura sp. nov. CYP1-5 isolated from mountain soil.</title>
        <authorList>
            <person name="Songsumanus A."/>
            <person name="Kuncharoen N."/>
            <person name="Kudo T."/>
            <person name="Yuki M."/>
            <person name="Igarashi Y."/>
            <person name="Tanasupawat S."/>
        </authorList>
    </citation>
    <scope>NUCLEOTIDE SEQUENCE [LARGE SCALE GENOMIC DNA]</scope>
    <source>
        <strain evidence="3 4">CYP1-5</strain>
    </source>
</reference>
<dbReference type="Gene3D" id="3.30.300.30">
    <property type="match status" value="1"/>
</dbReference>
<dbReference type="AlphaFoldDB" id="A0A5D3FXI8"/>
<name>A0A5D3FXI8_9ACTN</name>
<proteinExistence type="predicted"/>
<dbReference type="PANTHER" id="PTHR45527:SF1">
    <property type="entry name" value="FATTY ACID SYNTHASE"/>
    <property type="match status" value="1"/>
</dbReference>
<gene>
    <name evidence="3" type="ORF">FXF68_01060</name>
</gene>
<dbReference type="Pfam" id="PF13193">
    <property type="entry name" value="AMP-binding_C"/>
    <property type="match status" value="1"/>
</dbReference>
<dbReference type="GO" id="GO:0016874">
    <property type="term" value="F:ligase activity"/>
    <property type="evidence" value="ECO:0007669"/>
    <property type="project" value="UniProtKB-KW"/>
</dbReference>
<dbReference type="RefSeq" id="WP_148756935.1">
    <property type="nucleotide sequence ID" value="NZ_VSRQ01000001.1"/>
</dbReference>
<feature type="domain" description="AMP-dependent synthetase/ligase" evidence="1">
    <location>
        <begin position="14"/>
        <end position="368"/>
    </location>
</feature>
<dbReference type="InterPro" id="IPR042099">
    <property type="entry name" value="ANL_N_sf"/>
</dbReference>
<dbReference type="PROSITE" id="PS00455">
    <property type="entry name" value="AMP_BINDING"/>
    <property type="match status" value="1"/>
</dbReference>
<keyword evidence="3" id="KW-0436">Ligase</keyword>
<evidence type="ECO:0000259" key="1">
    <source>
        <dbReference type="Pfam" id="PF00501"/>
    </source>
</evidence>
<sequence>MTAEAVPATLDAWFTRTAHRFADACALEVGGVGLTYGQLAGLAEHVAARIRAVATPTTVALVASRSVAAYAGYLATLRAGAAVVPLSLDAPSGRCAAMCRAAGVGAVIVDARGAGAGGEVARALDVPVVDLTGERWWDRVPAAADATAASGTGPDDLAYVLFTSGSTGRPKGVPIRHRQLADYLAHSTRRYEIAPGCRVSQTFELSFDPSVFDMFVTWAGGGTLVVPQREEILTPARFVTERRVTHWFSVPSVISLARRLRGLPAASMPELRWSLFAGEQLTLAQAAVWADAAPRSVVENLYGPTEATITCTGYRLPADRARWPSTVNGTVPIGRAHPHLEVVVHDGEGAAGEGELWVRGSQRFTGYLDPADDAGAFAPGTAPGTAPGDAAWYRTGDRVHWQDGELVHLGRTDDQVKIAGFRVEPGEVEGVLRACPGVHDVAVVAVAADDAAGGRLELHAAYTGERRGEDELTEHVRHRLPAYMVPVRLHHLPRLPVNPNGKVDRLRLREVCAAAARPGGAAASAAVGDVYPPSR</sequence>
<keyword evidence="4" id="KW-1185">Reference proteome</keyword>
<accession>A0A5D3FXI8</accession>
<evidence type="ECO:0000313" key="3">
    <source>
        <dbReference type="EMBL" id="TYK52410.1"/>
    </source>
</evidence>
<dbReference type="Gene3D" id="3.40.50.12780">
    <property type="entry name" value="N-terminal domain of ligase-like"/>
    <property type="match status" value="1"/>
</dbReference>
<dbReference type="PANTHER" id="PTHR45527">
    <property type="entry name" value="NONRIBOSOMAL PEPTIDE SYNTHETASE"/>
    <property type="match status" value="1"/>
</dbReference>
<dbReference type="Proteomes" id="UP000323505">
    <property type="component" value="Unassembled WGS sequence"/>
</dbReference>
<dbReference type="InterPro" id="IPR025110">
    <property type="entry name" value="AMP-bd_C"/>
</dbReference>
<protein>
    <submittedName>
        <fullName evidence="3">D-alanine--poly(Phosphoribitol) ligase</fullName>
    </submittedName>
</protein>
<feature type="domain" description="AMP-binding enzyme C-terminal" evidence="2">
    <location>
        <begin position="427"/>
        <end position="502"/>
    </location>
</feature>
<dbReference type="InterPro" id="IPR020845">
    <property type="entry name" value="AMP-binding_CS"/>
</dbReference>
<dbReference type="SUPFAM" id="SSF56801">
    <property type="entry name" value="Acetyl-CoA synthetase-like"/>
    <property type="match status" value="1"/>
</dbReference>
<dbReference type="Pfam" id="PF00501">
    <property type="entry name" value="AMP-binding"/>
    <property type="match status" value="1"/>
</dbReference>
<dbReference type="GO" id="GO:0043041">
    <property type="term" value="P:amino acid activation for nonribosomal peptide biosynthetic process"/>
    <property type="evidence" value="ECO:0007669"/>
    <property type="project" value="TreeGrafter"/>
</dbReference>
<comment type="caution">
    <text evidence="3">The sequence shown here is derived from an EMBL/GenBank/DDBJ whole genome shotgun (WGS) entry which is preliminary data.</text>
</comment>
<dbReference type="InterPro" id="IPR000873">
    <property type="entry name" value="AMP-dep_synth/lig_dom"/>
</dbReference>
<dbReference type="InterPro" id="IPR010071">
    <property type="entry name" value="AA_adenyl_dom"/>
</dbReference>
<evidence type="ECO:0000313" key="4">
    <source>
        <dbReference type="Proteomes" id="UP000323505"/>
    </source>
</evidence>
<evidence type="ECO:0000259" key="2">
    <source>
        <dbReference type="Pfam" id="PF13193"/>
    </source>
</evidence>
<dbReference type="GO" id="GO:0031177">
    <property type="term" value="F:phosphopantetheine binding"/>
    <property type="evidence" value="ECO:0007669"/>
    <property type="project" value="TreeGrafter"/>
</dbReference>
<organism evidence="3 4">
    <name type="scientific">Actinomadura decatromicini</name>
    <dbReference type="NCBI Taxonomy" id="2604572"/>
    <lineage>
        <taxon>Bacteria</taxon>
        <taxon>Bacillati</taxon>
        <taxon>Actinomycetota</taxon>
        <taxon>Actinomycetes</taxon>
        <taxon>Streptosporangiales</taxon>
        <taxon>Thermomonosporaceae</taxon>
        <taxon>Actinomadura</taxon>
    </lineage>
</organism>
<dbReference type="GO" id="GO:0005737">
    <property type="term" value="C:cytoplasm"/>
    <property type="evidence" value="ECO:0007669"/>
    <property type="project" value="TreeGrafter"/>
</dbReference>
<dbReference type="EMBL" id="VSRQ01000001">
    <property type="protein sequence ID" value="TYK52410.1"/>
    <property type="molecule type" value="Genomic_DNA"/>
</dbReference>